<dbReference type="RefSeq" id="WP_123126955.1">
    <property type="nucleotide sequence ID" value="NZ_RJJD01000005.1"/>
</dbReference>
<accession>A0A3M9MQH0</accession>
<dbReference type="EMBL" id="RJJD01000005">
    <property type="protein sequence ID" value="RNI26948.1"/>
    <property type="molecule type" value="Genomic_DNA"/>
</dbReference>
<reference evidence="2 3" key="1">
    <citation type="submission" date="2018-11" db="EMBL/GenBank/DDBJ databases">
        <title>Rufibacter latericius sp. nov., isolated from water in Baiyang Lake.</title>
        <authorList>
            <person name="Yang Y."/>
        </authorList>
    </citation>
    <scope>NUCLEOTIDE SEQUENCE [LARGE SCALE GENOMIC DNA]</scope>
    <source>
        <strain evidence="2 3">R-22-1c-1</strain>
    </source>
</reference>
<feature type="transmembrane region" description="Helical" evidence="1">
    <location>
        <begin position="99"/>
        <end position="116"/>
    </location>
</feature>
<keyword evidence="1" id="KW-0472">Membrane</keyword>
<comment type="caution">
    <text evidence="2">The sequence shown here is derived from an EMBL/GenBank/DDBJ whole genome shotgun (WGS) entry which is preliminary data.</text>
</comment>
<protein>
    <recommendedName>
        <fullName evidence="4">Sporulation protein</fullName>
    </recommendedName>
</protein>
<gene>
    <name evidence="2" type="ORF">EFB08_10800</name>
</gene>
<dbReference type="OrthoDB" id="679487at2"/>
<sequence>MIPDSISEDKTIGAAVADSLAQNASIKNLFGEPIETQGKTIITVAQIAMGLGGGYGQGRKAEDADGEGAGAGGGVYAVPKGIFEITEKTTRFVPVTSPQTFLLGTALGLAIGWLFSRRRK</sequence>
<dbReference type="Pfam" id="PF09579">
    <property type="entry name" value="Spore_YtfJ"/>
    <property type="match status" value="1"/>
</dbReference>
<evidence type="ECO:0008006" key="4">
    <source>
        <dbReference type="Google" id="ProtNLM"/>
    </source>
</evidence>
<proteinExistence type="predicted"/>
<dbReference type="Proteomes" id="UP000272117">
    <property type="component" value="Unassembled WGS sequence"/>
</dbReference>
<keyword evidence="1" id="KW-0812">Transmembrane</keyword>
<evidence type="ECO:0000256" key="1">
    <source>
        <dbReference type="SAM" id="Phobius"/>
    </source>
</evidence>
<dbReference type="PANTHER" id="PTHR39162:SF1">
    <property type="entry name" value="SPORULATION PROTEIN YTFJ"/>
    <property type="match status" value="1"/>
</dbReference>
<name>A0A3M9MQH0_9BACT</name>
<keyword evidence="1" id="KW-1133">Transmembrane helix</keyword>
<evidence type="ECO:0000313" key="3">
    <source>
        <dbReference type="Proteomes" id="UP000272117"/>
    </source>
</evidence>
<evidence type="ECO:0000313" key="2">
    <source>
        <dbReference type="EMBL" id="RNI26948.1"/>
    </source>
</evidence>
<keyword evidence="3" id="KW-1185">Reference proteome</keyword>
<dbReference type="PANTHER" id="PTHR39162">
    <property type="entry name" value="GLL3345 PROTEIN"/>
    <property type="match status" value="1"/>
</dbReference>
<dbReference type="AlphaFoldDB" id="A0A3M9MQH0"/>
<organism evidence="2 3">
    <name type="scientific">Rufibacter latericius</name>
    <dbReference type="NCBI Taxonomy" id="2487040"/>
    <lineage>
        <taxon>Bacteria</taxon>
        <taxon>Pseudomonadati</taxon>
        <taxon>Bacteroidota</taxon>
        <taxon>Cytophagia</taxon>
        <taxon>Cytophagales</taxon>
        <taxon>Hymenobacteraceae</taxon>
        <taxon>Rufibacter</taxon>
    </lineage>
</organism>
<dbReference type="InterPro" id="IPR014229">
    <property type="entry name" value="Spore_YtfJ"/>
</dbReference>